<dbReference type="EMBL" id="SKCS01000049">
    <property type="protein sequence ID" value="TNN19540.1"/>
    <property type="molecule type" value="Genomic_DNA"/>
</dbReference>
<feature type="compositionally biased region" description="Low complexity" evidence="2">
    <location>
        <begin position="348"/>
        <end position="360"/>
    </location>
</feature>
<reference evidence="5 6" key="1">
    <citation type="submission" date="2019-03" db="EMBL/GenBank/DDBJ databases">
        <title>An improved genome assembly of the fluke Schistosoma japonicum.</title>
        <authorList>
            <person name="Hu W."/>
            <person name="Luo F."/>
            <person name="Yin M."/>
            <person name="Mo X."/>
            <person name="Sun C."/>
            <person name="Wu Q."/>
            <person name="Zhu B."/>
            <person name="Xiang M."/>
            <person name="Wang J."/>
            <person name="Wang Y."/>
            <person name="Zhang T."/>
            <person name="Xu B."/>
            <person name="Zheng H."/>
            <person name="Feng Z."/>
        </authorList>
    </citation>
    <scope>NUCLEOTIDE SEQUENCE [LARGE SCALE GENOMIC DNA]</scope>
    <source>
        <strain evidence="5">HuSjv2</strain>
        <tissue evidence="5">Worms</tissue>
    </source>
</reference>
<feature type="compositionally biased region" description="Low complexity" evidence="2">
    <location>
        <begin position="256"/>
        <end position="268"/>
    </location>
</feature>
<protein>
    <submittedName>
        <fullName evidence="5">GDNF-inducible zinc finger 1</fullName>
    </submittedName>
</protein>
<feature type="region of interest" description="Disordered" evidence="2">
    <location>
        <begin position="253"/>
        <end position="273"/>
    </location>
</feature>
<accession>A0A4Z2DTP6</accession>
<evidence type="ECO:0000313" key="6">
    <source>
        <dbReference type="Proteomes" id="UP000311919"/>
    </source>
</evidence>
<dbReference type="AlphaFoldDB" id="A0A4Z2DTP6"/>
<sequence>MLIIILVIMTMIMTTMKKDKKFRTTLLTVLILMNRNVHINTRYNILNNHNNINKIDRQTVDEKQSSTDNSDFQNLHYFHDKINSNNKDYTCGFCGFDFDTAEQVEEHVLFKHSDNLITSNSSKIKPMNTSLPSDSFPSTVLTTSDTTTNTSFTNGTVTKNLNSPTNNDLELNNPITLQEDSVNSLKIDHKLSVDPSENSSSNIVAEQSKLIGNDQDFPPFTITNPLITDCPLCDRTFVGRRSLNIHLNKTHSIKENNNNSSGTDNSNSVINNTDGKQLKSICSTKLTRFAYSRSLRNLNGNNINNNNNNSNNDNNDSSNKTTSEITKPVGEKFLSKIAVRPPILPRPSRMNSSITSSSLSKTNIENKNLQNNESFSQDLLASKNNEVEDLNPQKPRRTVYAVSPPLSTEQSGLKLRIISLDAVKKSTSSHPTLRNAK</sequence>
<evidence type="ECO:0000256" key="1">
    <source>
        <dbReference type="PROSITE-ProRule" id="PRU00042"/>
    </source>
</evidence>
<dbReference type="PROSITE" id="PS00028">
    <property type="entry name" value="ZINC_FINGER_C2H2_1"/>
    <property type="match status" value="2"/>
</dbReference>
<feature type="compositionally biased region" description="Low complexity" evidence="2">
    <location>
        <begin position="300"/>
        <end position="319"/>
    </location>
</feature>
<evidence type="ECO:0000256" key="3">
    <source>
        <dbReference type="SAM" id="SignalP"/>
    </source>
</evidence>
<keyword evidence="1" id="KW-0863">Zinc-finger</keyword>
<organism evidence="5 6">
    <name type="scientific">Schistosoma japonicum</name>
    <name type="common">Blood fluke</name>
    <dbReference type="NCBI Taxonomy" id="6182"/>
    <lineage>
        <taxon>Eukaryota</taxon>
        <taxon>Metazoa</taxon>
        <taxon>Spiralia</taxon>
        <taxon>Lophotrochozoa</taxon>
        <taxon>Platyhelminthes</taxon>
        <taxon>Trematoda</taxon>
        <taxon>Digenea</taxon>
        <taxon>Strigeidida</taxon>
        <taxon>Schistosomatoidea</taxon>
        <taxon>Schistosomatidae</taxon>
        <taxon>Schistosoma</taxon>
    </lineage>
</organism>
<feature type="domain" description="C2H2-type" evidence="4">
    <location>
        <begin position="228"/>
        <end position="256"/>
    </location>
</feature>
<feature type="region of interest" description="Disordered" evidence="2">
    <location>
        <begin position="151"/>
        <end position="171"/>
    </location>
</feature>
<feature type="compositionally biased region" description="Polar residues" evidence="2">
    <location>
        <begin position="361"/>
        <end position="371"/>
    </location>
</feature>
<dbReference type="InterPro" id="IPR013087">
    <property type="entry name" value="Znf_C2H2_type"/>
</dbReference>
<dbReference type="PROSITE" id="PS50157">
    <property type="entry name" value="ZINC_FINGER_C2H2_2"/>
    <property type="match status" value="1"/>
</dbReference>
<gene>
    <name evidence="5" type="ORF">EWB00_008754</name>
</gene>
<name>A0A4Z2DTP6_SCHJA</name>
<keyword evidence="3" id="KW-0732">Signal</keyword>
<keyword evidence="6" id="KW-1185">Reference proteome</keyword>
<feature type="region of interest" description="Disordered" evidence="2">
    <location>
        <begin position="300"/>
        <end position="329"/>
    </location>
</feature>
<feature type="region of interest" description="Disordered" evidence="2">
    <location>
        <begin position="341"/>
        <end position="371"/>
    </location>
</feature>
<feature type="non-terminal residue" evidence="5">
    <location>
        <position position="437"/>
    </location>
</feature>
<dbReference type="Pfam" id="PF00096">
    <property type="entry name" value="zf-C2H2"/>
    <property type="match status" value="1"/>
</dbReference>
<comment type="caution">
    <text evidence="5">The sequence shown here is derived from an EMBL/GenBank/DDBJ whole genome shotgun (WGS) entry which is preliminary data.</text>
</comment>
<feature type="compositionally biased region" description="Polar residues" evidence="2">
    <location>
        <begin position="159"/>
        <end position="171"/>
    </location>
</feature>
<dbReference type="STRING" id="6182.A0A4Z2DTP6"/>
<evidence type="ECO:0000259" key="4">
    <source>
        <dbReference type="PROSITE" id="PS50157"/>
    </source>
</evidence>
<dbReference type="Proteomes" id="UP000311919">
    <property type="component" value="Unassembled WGS sequence"/>
</dbReference>
<feature type="signal peptide" evidence="3">
    <location>
        <begin position="1"/>
        <end position="17"/>
    </location>
</feature>
<keyword evidence="1" id="KW-0862">Zinc</keyword>
<feature type="chain" id="PRO_5021411024" evidence="3">
    <location>
        <begin position="18"/>
        <end position="437"/>
    </location>
</feature>
<dbReference type="OrthoDB" id="10617960at2759"/>
<dbReference type="SMART" id="SM00355">
    <property type="entry name" value="ZnF_C2H2"/>
    <property type="match status" value="2"/>
</dbReference>
<evidence type="ECO:0000313" key="5">
    <source>
        <dbReference type="EMBL" id="TNN19540.1"/>
    </source>
</evidence>
<keyword evidence="1" id="KW-0479">Metal-binding</keyword>
<dbReference type="GO" id="GO:0008270">
    <property type="term" value="F:zinc ion binding"/>
    <property type="evidence" value="ECO:0007669"/>
    <property type="project" value="UniProtKB-KW"/>
</dbReference>
<proteinExistence type="predicted"/>
<evidence type="ECO:0000256" key="2">
    <source>
        <dbReference type="SAM" id="MobiDB-lite"/>
    </source>
</evidence>